<protein>
    <submittedName>
        <fullName evidence="3">Uncharacterized protein</fullName>
    </submittedName>
</protein>
<accession>A0A834SKJ2</accession>
<keyword evidence="4" id="KW-1185">Reference proteome</keyword>
<evidence type="ECO:0000313" key="4">
    <source>
        <dbReference type="Proteomes" id="UP000634136"/>
    </source>
</evidence>
<dbReference type="Proteomes" id="UP000634136">
    <property type="component" value="Unassembled WGS sequence"/>
</dbReference>
<dbReference type="CDD" id="cd06222">
    <property type="entry name" value="RNase_H_like"/>
    <property type="match status" value="1"/>
</dbReference>
<sequence length="575" mass="63904">MEGIREVEPILVEPHVNVGKDEVVVGTTLQGANEVDKGGPPCEIMGEVDVLEEEYVNSEEDKEGMALKEISNILNSPKGRELLSDGLYRMVGDGKSTMIWRDPWVPGIRAGLQPVTSSGVLNFTCVNELLTADGTRWDEEKLELAFDAETCRKVQCIPLPRMHTTDKWAWKGEASGIFSVKSCYKMAMKELWEGVDMVPNLFCVLPSGFWKSIWQLPLLSRYKVFLWRACLGIIPTIEALNHKGLEIEEKCSLCGIESEDVFHALVDCSRLKQVWDEAKYRFDSRVYHNTLIEWLAVEWLKWNNEQRCHLAIALYHIWDGRNCRKFSQESTNLEGLWSRVERSWDENVVARSLMSNDVDMPYTLRWEKPQHPFVKLNVDAAINNNGEGAIGGVLRNCNGWVIGAFMSSTPALNDVAVIEAMAVGKGVKVARDAGVKELIVECDARLVVDMLNSKCDHTSLLCSSSSQQGENGAMNGEMEADGCSTVAEYISSNSLPLTLTHGARLSLSRTALSVSHGARLSTLTHSTLRLARLSPSHVSHDSPSPSTASLPLPQPPLFLPQAFLHCMSEVVEACE</sequence>
<evidence type="ECO:0000259" key="1">
    <source>
        <dbReference type="Pfam" id="PF13456"/>
    </source>
</evidence>
<dbReference type="InterPro" id="IPR044730">
    <property type="entry name" value="RNase_H-like_dom_plant"/>
</dbReference>
<dbReference type="PANTHER" id="PTHR47723">
    <property type="entry name" value="OS05G0353850 PROTEIN"/>
    <property type="match status" value="1"/>
</dbReference>
<feature type="domain" description="Reverse transcriptase zinc-binding" evidence="2">
    <location>
        <begin position="178"/>
        <end position="275"/>
    </location>
</feature>
<proteinExistence type="predicted"/>
<dbReference type="Gene3D" id="3.30.420.10">
    <property type="entry name" value="Ribonuclease H-like superfamily/Ribonuclease H"/>
    <property type="match status" value="1"/>
</dbReference>
<dbReference type="InterPro" id="IPR012337">
    <property type="entry name" value="RNaseH-like_sf"/>
</dbReference>
<dbReference type="Pfam" id="PF13966">
    <property type="entry name" value="zf-RVT"/>
    <property type="match status" value="1"/>
</dbReference>
<dbReference type="Pfam" id="PF13456">
    <property type="entry name" value="RVT_3"/>
    <property type="match status" value="1"/>
</dbReference>
<dbReference type="SUPFAM" id="SSF53098">
    <property type="entry name" value="Ribonuclease H-like"/>
    <property type="match status" value="1"/>
</dbReference>
<evidence type="ECO:0000313" key="3">
    <source>
        <dbReference type="EMBL" id="KAF7802697.1"/>
    </source>
</evidence>
<dbReference type="OrthoDB" id="693541at2759"/>
<dbReference type="PANTHER" id="PTHR47723:SF19">
    <property type="entry name" value="POLYNUCLEOTIDYL TRANSFERASE, RIBONUCLEASE H-LIKE SUPERFAMILY PROTEIN"/>
    <property type="match status" value="1"/>
</dbReference>
<feature type="domain" description="RNase H type-1" evidence="1">
    <location>
        <begin position="377"/>
        <end position="459"/>
    </location>
</feature>
<dbReference type="EMBL" id="JAAIUW010000013">
    <property type="protein sequence ID" value="KAF7802697.1"/>
    <property type="molecule type" value="Genomic_DNA"/>
</dbReference>
<dbReference type="InterPro" id="IPR053151">
    <property type="entry name" value="RNase_H-like"/>
</dbReference>
<name>A0A834SKJ2_9FABA</name>
<dbReference type="GO" id="GO:0004523">
    <property type="term" value="F:RNA-DNA hybrid ribonuclease activity"/>
    <property type="evidence" value="ECO:0007669"/>
    <property type="project" value="InterPro"/>
</dbReference>
<dbReference type="InterPro" id="IPR036397">
    <property type="entry name" value="RNaseH_sf"/>
</dbReference>
<gene>
    <name evidence="3" type="ORF">G2W53_041808</name>
</gene>
<comment type="caution">
    <text evidence="3">The sequence shown here is derived from an EMBL/GenBank/DDBJ whole genome shotgun (WGS) entry which is preliminary data.</text>
</comment>
<dbReference type="InterPro" id="IPR002156">
    <property type="entry name" value="RNaseH_domain"/>
</dbReference>
<dbReference type="AlphaFoldDB" id="A0A834SKJ2"/>
<reference evidence="3" key="1">
    <citation type="submission" date="2020-09" db="EMBL/GenBank/DDBJ databases">
        <title>Genome-Enabled Discovery of Anthraquinone Biosynthesis in Senna tora.</title>
        <authorList>
            <person name="Kang S.-H."/>
            <person name="Pandey R.P."/>
            <person name="Lee C.-M."/>
            <person name="Sim J.-S."/>
            <person name="Jeong J.-T."/>
            <person name="Choi B.-S."/>
            <person name="Jung M."/>
            <person name="Ginzburg D."/>
            <person name="Zhao K."/>
            <person name="Won S.Y."/>
            <person name="Oh T.-J."/>
            <person name="Yu Y."/>
            <person name="Kim N.-H."/>
            <person name="Lee O.R."/>
            <person name="Lee T.-H."/>
            <person name="Bashyal P."/>
            <person name="Kim T.-S."/>
            <person name="Lee W.-H."/>
            <person name="Kawkins C."/>
            <person name="Kim C.-K."/>
            <person name="Kim J.S."/>
            <person name="Ahn B.O."/>
            <person name="Rhee S.Y."/>
            <person name="Sohng J.K."/>
        </authorList>
    </citation>
    <scope>NUCLEOTIDE SEQUENCE</scope>
    <source>
        <tissue evidence="3">Leaf</tissue>
    </source>
</reference>
<evidence type="ECO:0000259" key="2">
    <source>
        <dbReference type="Pfam" id="PF13966"/>
    </source>
</evidence>
<dbReference type="GO" id="GO:0003676">
    <property type="term" value="F:nucleic acid binding"/>
    <property type="evidence" value="ECO:0007669"/>
    <property type="project" value="InterPro"/>
</dbReference>
<dbReference type="InterPro" id="IPR026960">
    <property type="entry name" value="RVT-Znf"/>
</dbReference>
<organism evidence="3 4">
    <name type="scientific">Senna tora</name>
    <dbReference type="NCBI Taxonomy" id="362788"/>
    <lineage>
        <taxon>Eukaryota</taxon>
        <taxon>Viridiplantae</taxon>
        <taxon>Streptophyta</taxon>
        <taxon>Embryophyta</taxon>
        <taxon>Tracheophyta</taxon>
        <taxon>Spermatophyta</taxon>
        <taxon>Magnoliopsida</taxon>
        <taxon>eudicotyledons</taxon>
        <taxon>Gunneridae</taxon>
        <taxon>Pentapetalae</taxon>
        <taxon>rosids</taxon>
        <taxon>fabids</taxon>
        <taxon>Fabales</taxon>
        <taxon>Fabaceae</taxon>
        <taxon>Caesalpinioideae</taxon>
        <taxon>Cassia clade</taxon>
        <taxon>Senna</taxon>
    </lineage>
</organism>